<keyword evidence="3 6" id="KW-0812">Transmembrane</keyword>
<feature type="transmembrane region" description="Helical" evidence="6">
    <location>
        <begin position="253"/>
        <end position="274"/>
    </location>
</feature>
<keyword evidence="9" id="KW-1185">Reference proteome</keyword>
<evidence type="ECO:0000256" key="6">
    <source>
        <dbReference type="SAM" id="Phobius"/>
    </source>
</evidence>
<reference evidence="8 9" key="1">
    <citation type="submission" date="2019-05" db="EMBL/GenBank/DDBJ databases">
        <title>Sulfitobacter sabulilitoris sp. nov., isolated from a marine sand.</title>
        <authorList>
            <person name="Yoon J.-H."/>
        </authorList>
    </citation>
    <scope>NUCLEOTIDE SEQUENCE [LARGE SCALE GENOMIC DNA]</scope>
    <source>
        <strain evidence="8 9">HSMS-29</strain>
    </source>
</reference>
<feature type="transmembrane region" description="Helical" evidence="6">
    <location>
        <begin position="108"/>
        <end position="124"/>
    </location>
</feature>
<dbReference type="InterPro" id="IPR008457">
    <property type="entry name" value="Cu-R_CopD_dom"/>
</dbReference>
<gene>
    <name evidence="8" type="ORF">FDT80_15040</name>
</gene>
<evidence type="ECO:0000256" key="5">
    <source>
        <dbReference type="ARBA" id="ARBA00023136"/>
    </source>
</evidence>
<dbReference type="PANTHER" id="PTHR34820">
    <property type="entry name" value="INNER MEMBRANE PROTEIN YEBZ"/>
    <property type="match status" value="1"/>
</dbReference>
<dbReference type="GO" id="GO:0005886">
    <property type="term" value="C:plasma membrane"/>
    <property type="evidence" value="ECO:0007669"/>
    <property type="project" value="UniProtKB-SubCell"/>
</dbReference>
<keyword evidence="4 6" id="KW-1133">Transmembrane helix</keyword>
<dbReference type="AlphaFoldDB" id="A0A5S3PBY0"/>
<dbReference type="RefSeq" id="WP_138663134.1">
    <property type="nucleotide sequence ID" value="NZ_VANS01000004.1"/>
</dbReference>
<feature type="transmembrane region" description="Helical" evidence="6">
    <location>
        <begin position="213"/>
        <end position="233"/>
    </location>
</feature>
<evidence type="ECO:0000256" key="3">
    <source>
        <dbReference type="ARBA" id="ARBA00022692"/>
    </source>
</evidence>
<dbReference type="PANTHER" id="PTHR34820:SF4">
    <property type="entry name" value="INNER MEMBRANE PROTEIN YEBZ"/>
    <property type="match status" value="1"/>
</dbReference>
<evidence type="ECO:0000313" key="8">
    <source>
        <dbReference type="EMBL" id="TMM51175.1"/>
    </source>
</evidence>
<dbReference type="Pfam" id="PF05425">
    <property type="entry name" value="CopD"/>
    <property type="match status" value="1"/>
</dbReference>
<feature type="transmembrane region" description="Helical" evidence="6">
    <location>
        <begin position="79"/>
        <end position="101"/>
    </location>
</feature>
<dbReference type="OrthoDB" id="8478277at2"/>
<keyword evidence="5 6" id="KW-0472">Membrane</keyword>
<dbReference type="GO" id="GO:0006825">
    <property type="term" value="P:copper ion transport"/>
    <property type="evidence" value="ECO:0007669"/>
    <property type="project" value="InterPro"/>
</dbReference>
<accession>A0A5S3PBY0</accession>
<evidence type="ECO:0000256" key="2">
    <source>
        <dbReference type="ARBA" id="ARBA00022475"/>
    </source>
</evidence>
<comment type="caution">
    <text evidence="8">The sequence shown here is derived from an EMBL/GenBank/DDBJ whole genome shotgun (WGS) entry which is preliminary data.</text>
</comment>
<evidence type="ECO:0000259" key="7">
    <source>
        <dbReference type="Pfam" id="PF05425"/>
    </source>
</evidence>
<proteinExistence type="predicted"/>
<feature type="transmembrane region" description="Helical" evidence="6">
    <location>
        <begin position="136"/>
        <end position="157"/>
    </location>
</feature>
<feature type="domain" description="Copper resistance protein D" evidence="7">
    <location>
        <begin position="176"/>
        <end position="274"/>
    </location>
</feature>
<feature type="transmembrane region" description="Helical" evidence="6">
    <location>
        <begin position="40"/>
        <end position="59"/>
    </location>
</feature>
<dbReference type="Proteomes" id="UP000309550">
    <property type="component" value="Unassembled WGS sequence"/>
</dbReference>
<organism evidence="8 9">
    <name type="scientific">Sulfitobacter sabulilitoris</name>
    <dbReference type="NCBI Taxonomy" id="2562655"/>
    <lineage>
        <taxon>Bacteria</taxon>
        <taxon>Pseudomonadati</taxon>
        <taxon>Pseudomonadota</taxon>
        <taxon>Alphaproteobacteria</taxon>
        <taxon>Rhodobacterales</taxon>
        <taxon>Roseobacteraceae</taxon>
        <taxon>Sulfitobacter</taxon>
    </lineage>
</organism>
<sequence>MPDLWDVATVATQFALYLGVLAAAGVMLCAALFRLDRYRGLAVGFALTGLVAAGLSFALKGAALTGDASGMTDPEMLGLLWDTSPGVALGYRIAGLGLIVLGACLGQVGIWVAVVGAGLAVWSFNHVGHIAARDDLALDAVLIFHLAAVAFWIGILAPLRRLVTTRMDLPRAADVSHLFGRIASLVVPALIVAGGTLSYYLVGSVDALVGTGYGQSLLAKVGLVALLLGLAAANKLRFAPALMRGDERAAAHLATSITLEWAVVCAILLATAVLTTSLSLPT</sequence>
<evidence type="ECO:0000256" key="4">
    <source>
        <dbReference type="ARBA" id="ARBA00022989"/>
    </source>
</evidence>
<evidence type="ECO:0000256" key="1">
    <source>
        <dbReference type="ARBA" id="ARBA00004651"/>
    </source>
</evidence>
<dbReference type="InterPro" id="IPR032694">
    <property type="entry name" value="CopC/D"/>
</dbReference>
<feature type="transmembrane region" description="Helical" evidence="6">
    <location>
        <begin position="14"/>
        <end position="33"/>
    </location>
</feature>
<evidence type="ECO:0000313" key="9">
    <source>
        <dbReference type="Proteomes" id="UP000309550"/>
    </source>
</evidence>
<dbReference type="EMBL" id="VANS01000004">
    <property type="protein sequence ID" value="TMM51175.1"/>
    <property type="molecule type" value="Genomic_DNA"/>
</dbReference>
<feature type="transmembrane region" description="Helical" evidence="6">
    <location>
        <begin position="178"/>
        <end position="201"/>
    </location>
</feature>
<name>A0A5S3PBY0_9RHOB</name>
<keyword evidence="2" id="KW-1003">Cell membrane</keyword>
<protein>
    <submittedName>
        <fullName evidence="8">Copper-binding protein</fullName>
    </submittedName>
</protein>
<comment type="subcellular location">
    <subcellularLocation>
        <location evidence="1">Cell membrane</location>
        <topology evidence="1">Multi-pass membrane protein</topology>
    </subcellularLocation>
</comment>